<feature type="non-terminal residue" evidence="2">
    <location>
        <position position="1"/>
    </location>
</feature>
<keyword evidence="3" id="KW-1185">Reference proteome</keyword>
<protein>
    <submittedName>
        <fullName evidence="2">Uncharacterized protein</fullName>
    </submittedName>
</protein>
<dbReference type="EMBL" id="KZ308163">
    <property type="protein sequence ID" value="KAG8223518.1"/>
    <property type="molecule type" value="Genomic_DNA"/>
</dbReference>
<evidence type="ECO:0000313" key="3">
    <source>
        <dbReference type="Proteomes" id="UP000792457"/>
    </source>
</evidence>
<keyword evidence="1" id="KW-0732">Signal</keyword>
<dbReference type="AlphaFoldDB" id="A0A8K0NVP8"/>
<evidence type="ECO:0000256" key="1">
    <source>
        <dbReference type="SAM" id="SignalP"/>
    </source>
</evidence>
<reference evidence="2" key="2">
    <citation type="submission" date="2017-10" db="EMBL/GenBank/DDBJ databases">
        <title>Ladona fulva Genome sequencing and assembly.</title>
        <authorList>
            <person name="Murali S."/>
            <person name="Richards S."/>
            <person name="Bandaranaike D."/>
            <person name="Bellair M."/>
            <person name="Blankenburg K."/>
            <person name="Chao H."/>
            <person name="Dinh H."/>
            <person name="Doddapaneni H."/>
            <person name="Dugan-Rocha S."/>
            <person name="Elkadiri S."/>
            <person name="Gnanaolivu R."/>
            <person name="Hernandez B."/>
            <person name="Skinner E."/>
            <person name="Javaid M."/>
            <person name="Lee S."/>
            <person name="Li M."/>
            <person name="Ming W."/>
            <person name="Munidasa M."/>
            <person name="Muniz J."/>
            <person name="Nguyen L."/>
            <person name="Hughes D."/>
            <person name="Osuji N."/>
            <person name="Pu L.-L."/>
            <person name="Puazo M."/>
            <person name="Qu C."/>
            <person name="Quiroz J."/>
            <person name="Raj R."/>
            <person name="Weissenberger G."/>
            <person name="Xin Y."/>
            <person name="Zou X."/>
            <person name="Han Y."/>
            <person name="Worley K."/>
            <person name="Muzny D."/>
            <person name="Gibbs R."/>
        </authorList>
    </citation>
    <scope>NUCLEOTIDE SEQUENCE</scope>
    <source>
        <strain evidence="2">Sampled in the wild</strain>
    </source>
</reference>
<proteinExistence type="predicted"/>
<evidence type="ECO:0000313" key="2">
    <source>
        <dbReference type="EMBL" id="KAG8223518.1"/>
    </source>
</evidence>
<comment type="caution">
    <text evidence="2">The sequence shown here is derived from an EMBL/GenBank/DDBJ whole genome shotgun (WGS) entry which is preliminary data.</text>
</comment>
<sequence>METTKIVILLGAVVLVSALPRPQEQPPVPIVSQEQELGVNGTYKY</sequence>
<dbReference type="Proteomes" id="UP000792457">
    <property type="component" value="Unassembled WGS sequence"/>
</dbReference>
<organism evidence="2 3">
    <name type="scientific">Ladona fulva</name>
    <name type="common">Scarce chaser dragonfly</name>
    <name type="synonym">Libellula fulva</name>
    <dbReference type="NCBI Taxonomy" id="123851"/>
    <lineage>
        <taxon>Eukaryota</taxon>
        <taxon>Metazoa</taxon>
        <taxon>Ecdysozoa</taxon>
        <taxon>Arthropoda</taxon>
        <taxon>Hexapoda</taxon>
        <taxon>Insecta</taxon>
        <taxon>Pterygota</taxon>
        <taxon>Palaeoptera</taxon>
        <taxon>Odonata</taxon>
        <taxon>Epiprocta</taxon>
        <taxon>Anisoptera</taxon>
        <taxon>Libelluloidea</taxon>
        <taxon>Libellulidae</taxon>
        <taxon>Ladona</taxon>
    </lineage>
</organism>
<gene>
    <name evidence="2" type="ORF">J437_LFUL002568</name>
</gene>
<name>A0A8K0NVP8_LADFU</name>
<reference evidence="2" key="1">
    <citation type="submission" date="2013-04" db="EMBL/GenBank/DDBJ databases">
        <authorList>
            <person name="Qu J."/>
            <person name="Murali S.C."/>
            <person name="Bandaranaike D."/>
            <person name="Bellair M."/>
            <person name="Blankenburg K."/>
            <person name="Chao H."/>
            <person name="Dinh H."/>
            <person name="Doddapaneni H."/>
            <person name="Downs B."/>
            <person name="Dugan-Rocha S."/>
            <person name="Elkadiri S."/>
            <person name="Gnanaolivu R.D."/>
            <person name="Hernandez B."/>
            <person name="Javaid M."/>
            <person name="Jayaseelan J.C."/>
            <person name="Lee S."/>
            <person name="Li M."/>
            <person name="Ming W."/>
            <person name="Munidasa M."/>
            <person name="Muniz J."/>
            <person name="Nguyen L."/>
            <person name="Ongeri F."/>
            <person name="Osuji N."/>
            <person name="Pu L.-L."/>
            <person name="Puazo M."/>
            <person name="Qu C."/>
            <person name="Quiroz J."/>
            <person name="Raj R."/>
            <person name="Weissenberger G."/>
            <person name="Xin Y."/>
            <person name="Zou X."/>
            <person name="Han Y."/>
            <person name="Richards S."/>
            <person name="Worley K."/>
            <person name="Muzny D."/>
            <person name="Gibbs R."/>
        </authorList>
    </citation>
    <scope>NUCLEOTIDE SEQUENCE</scope>
    <source>
        <strain evidence="2">Sampled in the wild</strain>
    </source>
</reference>
<feature type="chain" id="PRO_5035477065" evidence="1">
    <location>
        <begin position="19"/>
        <end position="45"/>
    </location>
</feature>
<accession>A0A8K0NVP8</accession>
<feature type="signal peptide" evidence="1">
    <location>
        <begin position="1"/>
        <end position="18"/>
    </location>
</feature>